<dbReference type="AlphaFoldDB" id="A0A6G1L5G4"/>
<gene>
    <name evidence="2" type="ORF">EJ03DRAFT_134135</name>
</gene>
<evidence type="ECO:0000256" key="1">
    <source>
        <dbReference type="SAM" id="Phobius"/>
    </source>
</evidence>
<evidence type="ECO:0000313" key="3">
    <source>
        <dbReference type="Proteomes" id="UP000799436"/>
    </source>
</evidence>
<dbReference type="EMBL" id="ML995847">
    <property type="protein sequence ID" value="KAF2768171.1"/>
    <property type="molecule type" value="Genomic_DNA"/>
</dbReference>
<dbReference type="Proteomes" id="UP000799436">
    <property type="component" value="Unassembled WGS sequence"/>
</dbReference>
<organism evidence="2 3">
    <name type="scientific">Teratosphaeria nubilosa</name>
    <dbReference type="NCBI Taxonomy" id="161662"/>
    <lineage>
        <taxon>Eukaryota</taxon>
        <taxon>Fungi</taxon>
        <taxon>Dikarya</taxon>
        <taxon>Ascomycota</taxon>
        <taxon>Pezizomycotina</taxon>
        <taxon>Dothideomycetes</taxon>
        <taxon>Dothideomycetidae</taxon>
        <taxon>Mycosphaerellales</taxon>
        <taxon>Teratosphaeriaceae</taxon>
        <taxon>Teratosphaeria</taxon>
    </lineage>
</organism>
<keyword evidence="3" id="KW-1185">Reference proteome</keyword>
<keyword evidence="1" id="KW-0472">Membrane</keyword>
<reference evidence="2" key="1">
    <citation type="journal article" date="2020" name="Stud. Mycol.">
        <title>101 Dothideomycetes genomes: a test case for predicting lifestyles and emergence of pathogens.</title>
        <authorList>
            <person name="Haridas S."/>
            <person name="Albert R."/>
            <person name="Binder M."/>
            <person name="Bloem J."/>
            <person name="Labutti K."/>
            <person name="Salamov A."/>
            <person name="Andreopoulos B."/>
            <person name="Baker S."/>
            <person name="Barry K."/>
            <person name="Bills G."/>
            <person name="Bluhm B."/>
            <person name="Cannon C."/>
            <person name="Castanera R."/>
            <person name="Culley D."/>
            <person name="Daum C."/>
            <person name="Ezra D."/>
            <person name="Gonzalez J."/>
            <person name="Henrissat B."/>
            <person name="Kuo A."/>
            <person name="Liang C."/>
            <person name="Lipzen A."/>
            <person name="Lutzoni F."/>
            <person name="Magnuson J."/>
            <person name="Mondo S."/>
            <person name="Nolan M."/>
            <person name="Ohm R."/>
            <person name="Pangilinan J."/>
            <person name="Park H.-J."/>
            <person name="Ramirez L."/>
            <person name="Alfaro M."/>
            <person name="Sun H."/>
            <person name="Tritt A."/>
            <person name="Yoshinaga Y."/>
            <person name="Zwiers L.-H."/>
            <person name="Turgeon B."/>
            <person name="Goodwin S."/>
            <person name="Spatafora J."/>
            <person name="Crous P."/>
            <person name="Grigoriev I."/>
        </authorList>
    </citation>
    <scope>NUCLEOTIDE SEQUENCE</scope>
    <source>
        <strain evidence="2">CBS 116005</strain>
    </source>
</reference>
<proteinExistence type="predicted"/>
<keyword evidence="1" id="KW-1133">Transmembrane helix</keyword>
<feature type="transmembrane region" description="Helical" evidence="1">
    <location>
        <begin position="51"/>
        <end position="76"/>
    </location>
</feature>
<name>A0A6G1L5G4_9PEZI</name>
<sequence>MLCTYWKTMSLRQATGSSVSLYTHHHQHNLHFLSERAPTGRERAGSAWTELGVVFLVPPVLVATGVYDACASTVAVDSEQERSIVIILFGRVLFVCAVRGWGRTRGYR</sequence>
<keyword evidence="1" id="KW-0812">Transmembrane</keyword>
<feature type="transmembrane region" description="Helical" evidence="1">
    <location>
        <begin position="82"/>
        <end position="102"/>
    </location>
</feature>
<protein>
    <submittedName>
        <fullName evidence="2">Uncharacterized protein</fullName>
    </submittedName>
</protein>
<evidence type="ECO:0000313" key="2">
    <source>
        <dbReference type="EMBL" id="KAF2768171.1"/>
    </source>
</evidence>
<accession>A0A6G1L5G4</accession>